<organism evidence="8 9">
    <name type="scientific">Funneliformis geosporum</name>
    <dbReference type="NCBI Taxonomy" id="1117311"/>
    <lineage>
        <taxon>Eukaryota</taxon>
        <taxon>Fungi</taxon>
        <taxon>Fungi incertae sedis</taxon>
        <taxon>Mucoromycota</taxon>
        <taxon>Glomeromycotina</taxon>
        <taxon>Glomeromycetes</taxon>
        <taxon>Glomerales</taxon>
        <taxon>Glomeraceae</taxon>
        <taxon>Funneliformis</taxon>
    </lineage>
</organism>
<evidence type="ECO:0000256" key="4">
    <source>
        <dbReference type="ARBA" id="ARBA00022801"/>
    </source>
</evidence>
<dbReference type="InterPro" id="IPR045053">
    <property type="entry name" value="MAN-like"/>
</dbReference>
<dbReference type="OrthoDB" id="406631at2759"/>
<evidence type="ECO:0000313" key="8">
    <source>
        <dbReference type="EMBL" id="CAI2177153.1"/>
    </source>
</evidence>
<keyword evidence="5" id="KW-0326">Glycosidase</keyword>
<proteinExistence type="inferred from homology"/>
<feature type="compositionally biased region" description="Polar residues" evidence="6">
    <location>
        <begin position="1"/>
        <end position="19"/>
    </location>
</feature>
<feature type="domain" description="Glycoside hydrolase family 5" evidence="7">
    <location>
        <begin position="33"/>
        <end position="437"/>
    </location>
</feature>
<dbReference type="EC" id="3.2.1.78" evidence="3"/>
<dbReference type="PANTHER" id="PTHR31451:SF40">
    <property type="entry name" value="GLYCOSIDE HYDROLASE FAMILY 5 DOMAIN-CONTAINING PROTEIN"/>
    <property type="match status" value="1"/>
</dbReference>
<dbReference type="SUPFAM" id="SSF51445">
    <property type="entry name" value="(Trans)glycosidases"/>
    <property type="match status" value="1"/>
</dbReference>
<evidence type="ECO:0000256" key="5">
    <source>
        <dbReference type="ARBA" id="ARBA00023295"/>
    </source>
</evidence>
<evidence type="ECO:0000256" key="3">
    <source>
        <dbReference type="ARBA" id="ARBA00012706"/>
    </source>
</evidence>
<dbReference type="Gene3D" id="3.20.20.80">
    <property type="entry name" value="Glycosidases"/>
    <property type="match status" value="1"/>
</dbReference>
<dbReference type="GO" id="GO:0016985">
    <property type="term" value="F:mannan endo-1,4-beta-mannosidase activity"/>
    <property type="evidence" value="ECO:0007669"/>
    <property type="project" value="UniProtKB-EC"/>
</dbReference>
<evidence type="ECO:0000259" key="7">
    <source>
        <dbReference type="Pfam" id="PF26410"/>
    </source>
</evidence>
<evidence type="ECO:0000256" key="1">
    <source>
        <dbReference type="ARBA" id="ARBA00001678"/>
    </source>
</evidence>
<evidence type="ECO:0000256" key="6">
    <source>
        <dbReference type="SAM" id="MobiDB-lite"/>
    </source>
</evidence>
<comment type="similarity">
    <text evidence="2">Belongs to the glycosyl hydrolase 5 (cellulase A) family.</text>
</comment>
<protein>
    <recommendedName>
        <fullName evidence="3">mannan endo-1,4-beta-mannosidase</fullName>
        <ecNumber evidence="3">3.2.1.78</ecNumber>
    </recommendedName>
</protein>
<evidence type="ECO:0000256" key="2">
    <source>
        <dbReference type="ARBA" id="ARBA00005641"/>
    </source>
</evidence>
<dbReference type="AlphaFoldDB" id="A0A9W4X0E5"/>
<feature type="non-terminal residue" evidence="8">
    <location>
        <position position="1"/>
    </location>
</feature>
<keyword evidence="9" id="KW-1185">Reference proteome</keyword>
<accession>A0A9W4X0E5</accession>
<dbReference type="Proteomes" id="UP001153678">
    <property type="component" value="Unassembled WGS sequence"/>
</dbReference>
<gene>
    <name evidence="8" type="ORF">FWILDA_LOCUS7942</name>
</gene>
<comment type="caution">
    <text evidence="8">The sequence shown here is derived from an EMBL/GenBank/DDBJ whole genome shotgun (WGS) entry which is preliminary data.</text>
</comment>
<dbReference type="InterPro" id="IPR001547">
    <property type="entry name" value="Glyco_hydro_5"/>
</dbReference>
<feature type="region of interest" description="Disordered" evidence="6">
    <location>
        <begin position="1"/>
        <end position="20"/>
    </location>
</feature>
<name>A0A9W4X0E5_9GLOM</name>
<sequence length="439" mass="50204">SLLESISKNPPKYSNNNDVMSIKPDNFSELTSKEFIKVNGTQFKKNDKSYYIIGANYWQAMNLGASEGGNRSRVLKDLKILKENGVNCVRIMAGSEGPEGEPHRMYPALMNSPGDYNENVFQGLDWFLAQLNQFNMTVIMTLSNYWHWSGGFAQYVNWADPSKSIPYPPDYSSFERYAARFYSDLSIYSTTQAYYLAHIKSVITRKNTITGQLYKNDPNIFAWELANEPQIINVGDNSHDIIFKWIDDTAKFIKGFDENHLISTGAEGKNGIDWFITMHKSPHVDFTSAHIWVENWGYYNSDDSSLENYQKAETFMLNFLQNVSDWSTQKLKKPLLVGEYGMARDAWSGVSKYSPLATTINKEKYFTSLANKIFELEKQKACTGHVFWAFSGIARPSDPTPTWIGDPPHETPGWYSVYDSDKNVLNIFAKHAKQVDELY</sequence>
<dbReference type="EMBL" id="CAMKVN010001620">
    <property type="protein sequence ID" value="CAI2177153.1"/>
    <property type="molecule type" value="Genomic_DNA"/>
</dbReference>
<dbReference type="InterPro" id="IPR017853">
    <property type="entry name" value="GH"/>
</dbReference>
<reference evidence="8" key="1">
    <citation type="submission" date="2022-08" db="EMBL/GenBank/DDBJ databases">
        <authorList>
            <person name="Kallberg Y."/>
            <person name="Tangrot J."/>
            <person name="Rosling A."/>
        </authorList>
    </citation>
    <scope>NUCLEOTIDE SEQUENCE</scope>
    <source>
        <strain evidence="8">Wild A</strain>
    </source>
</reference>
<comment type="catalytic activity">
    <reaction evidence="1">
        <text>Random hydrolysis of (1-&gt;4)-beta-D-mannosidic linkages in mannans, galactomannans and glucomannans.</text>
        <dbReference type="EC" id="3.2.1.78"/>
    </reaction>
</comment>
<dbReference type="Pfam" id="PF26410">
    <property type="entry name" value="GH5_mannosidase"/>
    <property type="match status" value="1"/>
</dbReference>
<evidence type="ECO:0000313" key="9">
    <source>
        <dbReference type="Proteomes" id="UP001153678"/>
    </source>
</evidence>
<keyword evidence="4" id="KW-0378">Hydrolase</keyword>
<dbReference type="PANTHER" id="PTHR31451">
    <property type="match status" value="1"/>
</dbReference>